<comment type="caution">
    <text evidence="2">The sequence shown here is derived from an EMBL/GenBank/DDBJ whole genome shotgun (WGS) entry which is preliminary data.</text>
</comment>
<keyword evidence="3" id="KW-1185">Reference proteome</keyword>
<evidence type="ECO:0000259" key="1">
    <source>
        <dbReference type="Pfam" id="PF02721"/>
    </source>
</evidence>
<accession>A0AAD4JR61</accession>
<dbReference type="SUPFAM" id="SSF50249">
    <property type="entry name" value="Nucleic acid-binding proteins"/>
    <property type="match status" value="2"/>
</dbReference>
<evidence type="ECO:0000313" key="2">
    <source>
        <dbReference type="EMBL" id="KAH6837660.1"/>
    </source>
</evidence>
<gene>
    <name evidence="2" type="ORF">C2S53_017066</name>
</gene>
<dbReference type="Gene3D" id="2.40.50.140">
    <property type="entry name" value="Nucleic acid-binding proteins"/>
    <property type="match status" value="2"/>
</dbReference>
<feature type="domain" description="Replication protein A 70 kDa DNA-binding subunit B/D first OB fold" evidence="1">
    <location>
        <begin position="8"/>
        <end position="98"/>
    </location>
</feature>
<dbReference type="InterPro" id="IPR003871">
    <property type="entry name" value="RFA1B/D_OB_1st"/>
</dbReference>
<dbReference type="Proteomes" id="UP001190926">
    <property type="component" value="Unassembled WGS sequence"/>
</dbReference>
<dbReference type="Pfam" id="PF02721">
    <property type="entry name" value="DUF223"/>
    <property type="match status" value="1"/>
</dbReference>
<sequence>MAPVFGTIDMLKPGRSVFGLELRLIRCYKNSNSGAIECVFHDRQAARIHVTIPGSNTEKFNHRLIEGSVYALIDFVIGLNIMKYRTTSCIHKIIIFKHSRLFEVFHEEFPKSLFELKTFKDIANMDIVCESAMFDVMGTIVSHYRPQHKEINGKITKLMDVVLEDLEGNTITCTLWENYVDEMIKFLDSRPEAPVGIIIQLCRPNIFRDEVRISTLFNVTKILTDQKLEDIAEFTFSYLTTGKVRSTTISTLTSSSSRTLNDEIKDGDFELKTISQILSEGKGRSFEGIPAGIEMLANRKALFNVSVQPGQTRNYTGSFSVARISCDREIIEKVCGKRFSIEEEESVSKIGAEKVEEMVDSTEDPISSFRSVDGKIDYVAIQKTIQQLIDEKQDQIPDILPTEIDEIVGAKGFFKVIVMPEKMNGPFTVVKETVSKSKGKRKMHENANEVALICDGLETPPSMKSTTDTINQADLMNDDQTNRKLIDEFSSNALKKRLKRNVRKD</sequence>
<dbReference type="EMBL" id="SDAM02000017">
    <property type="protein sequence ID" value="KAH6837660.1"/>
    <property type="molecule type" value="Genomic_DNA"/>
</dbReference>
<proteinExistence type="predicted"/>
<dbReference type="InterPro" id="IPR012340">
    <property type="entry name" value="NA-bd_OB-fold"/>
</dbReference>
<organism evidence="2 3">
    <name type="scientific">Perilla frutescens var. hirtella</name>
    <name type="common">Perilla citriodora</name>
    <name type="synonym">Perilla setoyensis</name>
    <dbReference type="NCBI Taxonomy" id="608512"/>
    <lineage>
        <taxon>Eukaryota</taxon>
        <taxon>Viridiplantae</taxon>
        <taxon>Streptophyta</taxon>
        <taxon>Embryophyta</taxon>
        <taxon>Tracheophyta</taxon>
        <taxon>Spermatophyta</taxon>
        <taxon>Magnoliopsida</taxon>
        <taxon>eudicotyledons</taxon>
        <taxon>Gunneridae</taxon>
        <taxon>Pentapetalae</taxon>
        <taxon>asterids</taxon>
        <taxon>lamiids</taxon>
        <taxon>Lamiales</taxon>
        <taxon>Lamiaceae</taxon>
        <taxon>Nepetoideae</taxon>
        <taxon>Elsholtzieae</taxon>
        <taxon>Perilla</taxon>
    </lineage>
</organism>
<evidence type="ECO:0000313" key="3">
    <source>
        <dbReference type="Proteomes" id="UP001190926"/>
    </source>
</evidence>
<dbReference type="AlphaFoldDB" id="A0AAD4JR61"/>
<reference evidence="2 3" key="1">
    <citation type="journal article" date="2021" name="Nat. Commun.">
        <title>Incipient diploidization of the medicinal plant Perilla within 10,000 years.</title>
        <authorList>
            <person name="Zhang Y."/>
            <person name="Shen Q."/>
            <person name="Leng L."/>
            <person name="Zhang D."/>
            <person name="Chen S."/>
            <person name="Shi Y."/>
            <person name="Ning Z."/>
            <person name="Chen S."/>
        </authorList>
    </citation>
    <scope>NUCLEOTIDE SEQUENCE [LARGE SCALE GENOMIC DNA]</scope>
    <source>
        <strain evidence="3">cv. PC099</strain>
    </source>
</reference>
<name>A0AAD4JR61_PERFH</name>
<protein>
    <recommendedName>
        <fullName evidence="1">Replication protein A 70 kDa DNA-binding subunit B/D first OB fold domain-containing protein</fullName>
    </recommendedName>
</protein>